<dbReference type="SUPFAM" id="SSF51182">
    <property type="entry name" value="RmlC-like cupins"/>
    <property type="match status" value="1"/>
</dbReference>
<dbReference type="RefSeq" id="WP_301237998.1">
    <property type="nucleotide sequence ID" value="NZ_JANRHH010000022.1"/>
</dbReference>
<accession>A0ABT8IKG5</accession>
<protein>
    <recommendedName>
        <fullName evidence="4">Pirin N-terminal domain-containing protein</fullName>
    </recommendedName>
</protein>
<sequence>MKGEVYTPDQQGTGAFDGGKITEQKPIGFPHEFSAVKRVGPLFYWSWFYAKEEGMIGAHPHQGFEIVTYVIQGTPNMGIHWERKVS</sequence>
<evidence type="ECO:0008006" key="4">
    <source>
        <dbReference type="Google" id="ProtNLM"/>
    </source>
</evidence>
<reference evidence="2" key="1">
    <citation type="submission" date="2022-08" db="EMBL/GenBank/DDBJ databases">
        <title>Polycladomyces zharkentsis sp. nov., a novel thermophilic CMC and starch-degrading bacterium isolated from a geothermal spring in Kazakhstan.</title>
        <authorList>
            <person name="Mashzhan A."/>
            <person name="Kistaubaeva A."/>
            <person name="Javier-Lopez R."/>
            <person name="Birkeland N.-K."/>
        </authorList>
    </citation>
    <scope>NUCLEOTIDE SEQUENCE</scope>
    <source>
        <strain evidence="2">KSR 13</strain>
    </source>
</reference>
<comment type="caution">
    <text evidence="2">The sequence shown here is derived from an EMBL/GenBank/DDBJ whole genome shotgun (WGS) entry which is preliminary data.</text>
</comment>
<dbReference type="InterPro" id="IPR014710">
    <property type="entry name" value="RmlC-like_jellyroll"/>
</dbReference>
<keyword evidence="3" id="KW-1185">Reference proteome</keyword>
<organism evidence="2 3">
    <name type="scientific">Polycladomyces subterraneus</name>
    <dbReference type="NCBI Taxonomy" id="1016997"/>
    <lineage>
        <taxon>Bacteria</taxon>
        <taxon>Bacillati</taxon>
        <taxon>Bacillota</taxon>
        <taxon>Bacilli</taxon>
        <taxon>Bacillales</taxon>
        <taxon>Thermoactinomycetaceae</taxon>
        <taxon>Polycladomyces</taxon>
    </lineage>
</organism>
<dbReference type="EMBL" id="JANRHH010000022">
    <property type="protein sequence ID" value="MDN4593273.1"/>
    <property type="molecule type" value="Genomic_DNA"/>
</dbReference>
<dbReference type="Proteomes" id="UP001174196">
    <property type="component" value="Unassembled WGS sequence"/>
</dbReference>
<evidence type="ECO:0000313" key="2">
    <source>
        <dbReference type="EMBL" id="MDN4593273.1"/>
    </source>
</evidence>
<evidence type="ECO:0000256" key="1">
    <source>
        <dbReference type="SAM" id="MobiDB-lite"/>
    </source>
</evidence>
<feature type="region of interest" description="Disordered" evidence="1">
    <location>
        <begin position="1"/>
        <end position="21"/>
    </location>
</feature>
<dbReference type="InterPro" id="IPR011051">
    <property type="entry name" value="RmlC_Cupin_sf"/>
</dbReference>
<proteinExistence type="predicted"/>
<dbReference type="Gene3D" id="2.60.120.10">
    <property type="entry name" value="Jelly Rolls"/>
    <property type="match status" value="1"/>
</dbReference>
<evidence type="ECO:0000313" key="3">
    <source>
        <dbReference type="Proteomes" id="UP001174196"/>
    </source>
</evidence>
<gene>
    <name evidence="2" type="ORF">NWF35_05040</name>
</gene>
<name>A0ABT8IKG5_9BACL</name>